<dbReference type="UniPathway" id="UPA00275">
    <property type="reaction ID" value="UER00401"/>
</dbReference>
<dbReference type="PIRSF" id="PIRSF006769">
    <property type="entry name" value="RibD"/>
    <property type="match status" value="1"/>
</dbReference>
<dbReference type="NCBIfam" id="TIGR00326">
    <property type="entry name" value="eubact_ribD"/>
    <property type="match status" value="1"/>
</dbReference>
<reference evidence="21" key="1">
    <citation type="submission" date="2016-01" db="EMBL/GenBank/DDBJ databases">
        <title>Draft genome of Chromobacterium sp. F49.</title>
        <authorList>
            <person name="Hong K.W."/>
        </authorList>
    </citation>
    <scope>NUCLEOTIDE SEQUENCE [LARGE SCALE GENOMIC DNA]</scope>
    <source>
        <strain evidence="21">M40</strain>
    </source>
</reference>
<name>A0A161S8K8_9MICO</name>
<feature type="binding site" evidence="16">
    <location>
        <position position="203"/>
    </location>
    <ligand>
        <name>substrate</name>
    </ligand>
</feature>
<feature type="binding site" evidence="16">
    <location>
        <begin position="271"/>
        <end position="277"/>
    </location>
    <ligand>
        <name>NADP(+)</name>
        <dbReference type="ChEBI" id="CHEBI:58349"/>
    </ligand>
</feature>
<dbReference type="InterPro" id="IPR016193">
    <property type="entry name" value="Cytidine_deaminase-like"/>
</dbReference>
<evidence type="ECO:0000259" key="18">
    <source>
        <dbReference type="PROSITE" id="PS51747"/>
    </source>
</evidence>
<keyword evidence="14" id="KW-0378">Hydrolase</keyword>
<feature type="active site" description="Proton donor" evidence="15">
    <location>
        <position position="54"/>
    </location>
</feature>
<reference evidence="20 22" key="3">
    <citation type="submission" date="2019-02" db="EMBL/GenBank/DDBJ databases">
        <authorList>
            <consortium name="Pathogen Informatics"/>
        </authorList>
    </citation>
    <scope>NUCLEOTIDE SEQUENCE [LARGE SCALE GENOMIC DNA]</scope>
    <source>
        <strain evidence="20 22">3012STDY7078520</strain>
    </source>
</reference>
<evidence type="ECO:0000256" key="13">
    <source>
        <dbReference type="ARBA" id="ARBA00049886"/>
    </source>
</evidence>
<evidence type="ECO:0000313" key="21">
    <source>
        <dbReference type="Proteomes" id="UP000076612"/>
    </source>
</evidence>
<evidence type="ECO:0000256" key="1">
    <source>
        <dbReference type="ARBA" id="ARBA00002151"/>
    </source>
</evidence>
<organism evidence="20 22">
    <name type="scientific">Brevibacterium casei</name>
    <dbReference type="NCBI Taxonomy" id="33889"/>
    <lineage>
        <taxon>Bacteria</taxon>
        <taxon>Bacillati</taxon>
        <taxon>Actinomycetota</taxon>
        <taxon>Actinomycetes</taxon>
        <taxon>Micrococcales</taxon>
        <taxon>Brevibacteriaceae</taxon>
        <taxon>Brevibacterium</taxon>
    </lineage>
</organism>
<dbReference type="Gene3D" id="3.40.430.10">
    <property type="entry name" value="Dihydrofolate Reductase, subunit A"/>
    <property type="match status" value="1"/>
</dbReference>
<evidence type="ECO:0000256" key="4">
    <source>
        <dbReference type="ARBA" id="ARBA00005259"/>
    </source>
</evidence>
<dbReference type="GO" id="GO:0008835">
    <property type="term" value="F:diaminohydroxyphosphoribosylaminopyrimidine deaminase activity"/>
    <property type="evidence" value="ECO:0007669"/>
    <property type="project" value="UniProtKB-EC"/>
</dbReference>
<evidence type="ECO:0000256" key="10">
    <source>
        <dbReference type="ARBA" id="ARBA00023002"/>
    </source>
</evidence>
<comment type="similarity">
    <text evidence="5 14">In the C-terminal section; belongs to the HTP reductase family.</text>
</comment>
<keyword evidence="10 14" id="KW-0560">Oxidoreductase</keyword>
<feature type="binding site" evidence="16">
    <location>
        <position position="173"/>
    </location>
    <ligand>
        <name>NADP(+)</name>
        <dbReference type="ChEBI" id="CHEBI:58349"/>
    </ligand>
</feature>
<dbReference type="GO" id="GO:0008703">
    <property type="term" value="F:5-amino-6-(5-phosphoribosylamino)uracil reductase activity"/>
    <property type="evidence" value="ECO:0007669"/>
    <property type="project" value="UniProtKB-EC"/>
</dbReference>
<keyword evidence="6 14" id="KW-0686">Riboflavin biosynthesis</keyword>
<dbReference type="InterPro" id="IPR002734">
    <property type="entry name" value="RibDG_C"/>
</dbReference>
<feature type="binding site" evidence="16">
    <location>
        <position position="157"/>
    </location>
    <ligand>
        <name>NADP(+)</name>
        <dbReference type="ChEBI" id="CHEBI:58349"/>
    </ligand>
</feature>
<evidence type="ECO:0000256" key="8">
    <source>
        <dbReference type="ARBA" id="ARBA00022833"/>
    </source>
</evidence>
<keyword evidence="11" id="KW-0511">Multifunctional enzyme</keyword>
<evidence type="ECO:0000256" key="9">
    <source>
        <dbReference type="ARBA" id="ARBA00022857"/>
    </source>
</evidence>
<evidence type="ECO:0000256" key="15">
    <source>
        <dbReference type="PIRSR" id="PIRSR006769-1"/>
    </source>
</evidence>
<dbReference type="InterPro" id="IPR002125">
    <property type="entry name" value="CMP_dCMP_dom"/>
</dbReference>
<comment type="similarity">
    <text evidence="4 14">In the N-terminal section; belongs to the cytidine and deoxycytidylate deaminase family.</text>
</comment>
<dbReference type="AlphaFoldDB" id="A0A161S8K8"/>
<dbReference type="GO" id="GO:0009231">
    <property type="term" value="P:riboflavin biosynthetic process"/>
    <property type="evidence" value="ECO:0007669"/>
    <property type="project" value="UniProtKB-UniPathway"/>
</dbReference>
<proteinExistence type="inferred from homology"/>
<dbReference type="Gene3D" id="3.40.140.10">
    <property type="entry name" value="Cytidine Deaminase, domain 2"/>
    <property type="match status" value="1"/>
</dbReference>
<feature type="binding site" evidence="17">
    <location>
        <position position="89"/>
    </location>
    <ligand>
        <name>Zn(2+)</name>
        <dbReference type="ChEBI" id="CHEBI:29105"/>
        <note>catalytic</note>
    </ligand>
</feature>
<feature type="binding site" evidence="16">
    <location>
        <position position="207"/>
    </location>
    <ligand>
        <name>substrate</name>
    </ligand>
</feature>
<accession>A0A161S8K8</accession>
<evidence type="ECO:0000256" key="5">
    <source>
        <dbReference type="ARBA" id="ARBA00007417"/>
    </source>
</evidence>
<protein>
    <recommendedName>
        <fullName evidence="14">Riboflavin biosynthesis protein RibD</fullName>
    </recommendedName>
    <domain>
        <recommendedName>
            <fullName evidence="14">Diaminohydroxyphosphoribosylaminopyrimidine deaminase</fullName>
            <shortName evidence="14">DRAP deaminase</shortName>
            <ecNumber evidence="14">3.5.4.26</ecNumber>
        </recommendedName>
        <alternativeName>
            <fullName evidence="14">Riboflavin-specific deaminase</fullName>
        </alternativeName>
    </domain>
    <domain>
        <recommendedName>
            <fullName evidence="14">5-amino-6-(5-phosphoribosylamino)uracil reductase</fullName>
            <ecNumber evidence="14">1.1.1.193</ecNumber>
        </recommendedName>
        <alternativeName>
            <fullName evidence="14">HTP reductase</fullName>
        </alternativeName>
    </domain>
</protein>
<dbReference type="Proteomes" id="UP000076612">
    <property type="component" value="Unassembled WGS sequence"/>
</dbReference>
<dbReference type="EC" id="1.1.1.193" evidence="14"/>
<evidence type="ECO:0000256" key="3">
    <source>
        <dbReference type="ARBA" id="ARBA00004910"/>
    </source>
</evidence>
<comment type="pathway">
    <text evidence="2 14">Cofactor biosynthesis; riboflavin biosynthesis; 5-amino-6-(D-ribitylamino)uracil from GTP: step 2/4.</text>
</comment>
<dbReference type="InterPro" id="IPR016192">
    <property type="entry name" value="APOBEC/CMP_deaminase_Zn-bd"/>
</dbReference>
<dbReference type="PANTHER" id="PTHR38011:SF7">
    <property type="entry name" value="2,5-DIAMINO-6-RIBOSYLAMINO-4(3H)-PYRIMIDINONE 5'-PHOSPHATE REDUCTASE"/>
    <property type="match status" value="1"/>
</dbReference>
<gene>
    <name evidence="20" type="primary">ribD</name>
    <name evidence="19" type="ORF">AVW13_09665</name>
    <name evidence="20" type="ORF">NCTC12391_01689</name>
</gene>
<feature type="domain" description="CMP/dCMP-type deaminase" evidence="18">
    <location>
        <begin position="5"/>
        <end position="126"/>
    </location>
</feature>
<dbReference type="Proteomes" id="UP000386281">
    <property type="component" value="Unassembled WGS sequence"/>
</dbReference>
<dbReference type="PANTHER" id="PTHR38011">
    <property type="entry name" value="DIHYDROFOLATE REDUCTASE FAMILY PROTEIN (AFU_ORTHOLOGUE AFUA_8G06820)"/>
    <property type="match status" value="1"/>
</dbReference>
<feature type="binding site" evidence="16">
    <location>
        <position position="210"/>
    </location>
    <ligand>
        <name>substrate</name>
    </ligand>
</feature>
<comment type="function">
    <text evidence="1 14">Converts 2,5-diamino-6-(ribosylamino)-4(3h)-pyrimidinone 5'-phosphate into 5-amino-6-(ribosylamino)-2,4(1h,3h)-pyrimidinedione 5'-phosphate.</text>
</comment>
<feature type="binding site" evidence="16">
    <location>
        <position position="199"/>
    </location>
    <ligand>
        <name>NADP(+)</name>
        <dbReference type="ChEBI" id="CHEBI:58349"/>
    </ligand>
</feature>
<feature type="binding site" evidence="17">
    <location>
        <position position="80"/>
    </location>
    <ligand>
        <name>Zn(2+)</name>
        <dbReference type="ChEBI" id="CHEBI:29105"/>
        <note>catalytic</note>
    </ligand>
</feature>
<evidence type="ECO:0000256" key="16">
    <source>
        <dbReference type="PIRSR" id="PIRSR006769-2"/>
    </source>
</evidence>
<feature type="binding site" evidence="16">
    <location>
        <position position="269"/>
    </location>
    <ligand>
        <name>substrate</name>
    </ligand>
</feature>
<evidence type="ECO:0000256" key="12">
    <source>
        <dbReference type="ARBA" id="ARBA00049861"/>
    </source>
</evidence>
<comment type="cofactor">
    <cofactor evidence="14 17">
        <name>Zn(2+)</name>
        <dbReference type="ChEBI" id="CHEBI:29105"/>
    </cofactor>
    <text evidence="14 17">Binds 1 zinc ion.</text>
</comment>
<dbReference type="PROSITE" id="PS00903">
    <property type="entry name" value="CYT_DCMP_DEAMINASES_1"/>
    <property type="match status" value="1"/>
</dbReference>
<dbReference type="Pfam" id="PF00383">
    <property type="entry name" value="dCMP_cyt_deam_1"/>
    <property type="match status" value="1"/>
</dbReference>
<evidence type="ECO:0000313" key="22">
    <source>
        <dbReference type="Proteomes" id="UP000386281"/>
    </source>
</evidence>
<dbReference type="InterPro" id="IPR004794">
    <property type="entry name" value="Eubact_RibD"/>
</dbReference>
<dbReference type="InterPro" id="IPR024072">
    <property type="entry name" value="DHFR-like_dom_sf"/>
</dbReference>
<dbReference type="EMBL" id="CAACXN010000015">
    <property type="protein sequence ID" value="VEW13435.1"/>
    <property type="molecule type" value="Genomic_DNA"/>
</dbReference>
<comment type="pathway">
    <text evidence="3 14">Cofactor biosynthesis; riboflavin biosynthesis; 5-amino-6-(D-ribitylamino)uracil from GTP: step 3/4.</text>
</comment>
<dbReference type="GO" id="GO:0008270">
    <property type="term" value="F:zinc ion binding"/>
    <property type="evidence" value="ECO:0007669"/>
    <property type="project" value="InterPro"/>
</dbReference>
<dbReference type="STRING" id="33889.AVW13_09665"/>
<evidence type="ECO:0000313" key="19">
    <source>
        <dbReference type="EMBL" id="KZE21705.1"/>
    </source>
</evidence>
<evidence type="ECO:0000256" key="11">
    <source>
        <dbReference type="ARBA" id="ARBA00023268"/>
    </source>
</evidence>
<dbReference type="Pfam" id="PF01872">
    <property type="entry name" value="RibD_C"/>
    <property type="match status" value="1"/>
</dbReference>
<dbReference type="SUPFAM" id="SSF53597">
    <property type="entry name" value="Dihydrofolate reductase-like"/>
    <property type="match status" value="1"/>
</dbReference>
<evidence type="ECO:0000313" key="20">
    <source>
        <dbReference type="EMBL" id="VEW13435.1"/>
    </source>
</evidence>
<evidence type="ECO:0000256" key="14">
    <source>
        <dbReference type="PIRNR" id="PIRNR006769"/>
    </source>
</evidence>
<sequence>MGAPPTDDAAMAAALTAARDGRRGANPLVGATIRAADGRTVTGRHLGAGTAHAEVDAIAAARGAGLDLTTSTLFVTLEPCSHTGRTGPCTEAIRDAGIPEVVFALPDTTEAGGGGQILAEAGVRVRSGLRAEESAELNARWHRATAERRPFVTAKIAQSLDGKVAAADRTSQWITSAASRIHAHSLRGEVDAILIGTGTVSDDDPRLSARGEDGELLDSQPVPVVLGFSDLPTGSTLAANPATVHLRTHDVAAALRELHDRGVRHLLVEGGPRVLGAFFAADAVDEVLCYQAPVLLGPGLPSIAGLDIATLAEAVGLVPDDTDIPAVARLGPDVLLHFTTGGR</sequence>
<dbReference type="EMBL" id="LQQR01000013">
    <property type="protein sequence ID" value="KZE21705.1"/>
    <property type="molecule type" value="Genomic_DNA"/>
</dbReference>
<keyword evidence="8 14" id="KW-0862">Zinc</keyword>
<evidence type="ECO:0000256" key="2">
    <source>
        <dbReference type="ARBA" id="ARBA00004882"/>
    </source>
</evidence>
<feature type="binding site" evidence="17">
    <location>
        <position position="52"/>
    </location>
    <ligand>
        <name>Zn(2+)</name>
        <dbReference type="ChEBI" id="CHEBI:29105"/>
        <note>catalytic</note>
    </ligand>
</feature>
<feature type="binding site" evidence="16">
    <location>
        <position position="187"/>
    </location>
    <ligand>
        <name>substrate</name>
    </ligand>
</feature>
<dbReference type="InterPro" id="IPR050765">
    <property type="entry name" value="Riboflavin_Biosynth_HTPR"/>
</dbReference>
<comment type="catalytic activity">
    <reaction evidence="12 14">
        <text>5-amino-6-(5-phospho-D-ribitylamino)uracil + NADP(+) = 5-amino-6-(5-phospho-D-ribosylamino)uracil + NADPH + H(+)</text>
        <dbReference type="Rhea" id="RHEA:17845"/>
        <dbReference type="ChEBI" id="CHEBI:15378"/>
        <dbReference type="ChEBI" id="CHEBI:57783"/>
        <dbReference type="ChEBI" id="CHEBI:58349"/>
        <dbReference type="ChEBI" id="CHEBI:58421"/>
        <dbReference type="ChEBI" id="CHEBI:58453"/>
        <dbReference type="EC" id="1.1.1.193"/>
    </reaction>
</comment>
<feature type="binding site" evidence="16">
    <location>
        <position position="171"/>
    </location>
    <ligand>
        <name>substrate</name>
    </ligand>
</feature>
<evidence type="ECO:0000256" key="6">
    <source>
        <dbReference type="ARBA" id="ARBA00022619"/>
    </source>
</evidence>
<reference evidence="19" key="2">
    <citation type="submission" date="2016-01" db="EMBL/GenBank/DDBJ databases">
        <authorList>
            <person name="Hong K.W."/>
        </authorList>
    </citation>
    <scope>NUCLEOTIDE SEQUENCE</scope>
    <source>
        <strain evidence="19">M40</strain>
    </source>
</reference>
<dbReference type="EC" id="3.5.4.26" evidence="14"/>
<keyword evidence="7 14" id="KW-0479">Metal-binding</keyword>
<dbReference type="SUPFAM" id="SSF53927">
    <property type="entry name" value="Cytidine deaminase-like"/>
    <property type="match status" value="1"/>
</dbReference>
<dbReference type="PROSITE" id="PS51747">
    <property type="entry name" value="CYT_DCMP_DEAMINASES_2"/>
    <property type="match status" value="1"/>
</dbReference>
<evidence type="ECO:0000256" key="17">
    <source>
        <dbReference type="PIRSR" id="PIRSR006769-3"/>
    </source>
</evidence>
<keyword evidence="9 14" id="KW-0521">NADP</keyword>
<dbReference type="RefSeq" id="WP_063249671.1">
    <property type="nucleotide sequence ID" value="NZ_CAACXN010000015.1"/>
</dbReference>
<comment type="catalytic activity">
    <reaction evidence="13 14">
        <text>2,5-diamino-6-hydroxy-4-(5-phosphoribosylamino)-pyrimidine + H2O + H(+) = 5-amino-6-(5-phospho-D-ribosylamino)uracil + NH4(+)</text>
        <dbReference type="Rhea" id="RHEA:21868"/>
        <dbReference type="ChEBI" id="CHEBI:15377"/>
        <dbReference type="ChEBI" id="CHEBI:15378"/>
        <dbReference type="ChEBI" id="CHEBI:28938"/>
        <dbReference type="ChEBI" id="CHEBI:58453"/>
        <dbReference type="ChEBI" id="CHEBI:58614"/>
        <dbReference type="EC" id="3.5.4.26"/>
    </reaction>
</comment>
<evidence type="ECO:0000256" key="7">
    <source>
        <dbReference type="ARBA" id="ARBA00022723"/>
    </source>
</evidence>